<evidence type="ECO:0000259" key="1">
    <source>
        <dbReference type="Pfam" id="PF07992"/>
    </source>
</evidence>
<sequence length="396" mass="43729">MASGIRNVIVVGGSYVGKATALELARVIPPTHRVLLIEPHSHFNHLFVFPRFAVLPGHEHKAFIPYSSTFASVPNSSLHSVVPARVLSVQPKYVEIDREWQGSNQVPFDYLTIATGTSLVEPASMRYDDKASSAAYLKSHQDNVKRSKSIVVVGGGAVGVQMATDLKEIYPDKEITVVHSRAHLMPLYHEKMHEIIKRRFDELGVRLITGSRVVIPTNGFPKDESDFVVELTNGTKLKTDFVILATGQKPNNRLIQDLVATARDSLINPKNGFIRVKPTLQFLDSQYPNLFAVGDIADTGMHKAARPGSLQAAAVAKNIQALIEGRDPEAEISWSPPGIHMSLGLKYNIVFRNPNPAEGQNEPVVKYSDDGKEDLNVESMWTRMGVQADEPGRYHL</sequence>
<dbReference type="GeneID" id="70243241"/>
<dbReference type="PANTHER" id="PTHR43735">
    <property type="entry name" value="APOPTOSIS-INDUCING FACTOR 1"/>
    <property type="match status" value="1"/>
</dbReference>
<dbReference type="FunFam" id="3.50.50.100:FF:000015">
    <property type="entry name" value="Amid-like NADH oxidoreductase, putative"/>
    <property type="match status" value="1"/>
</dbReference>
<dbReference type="InterPro" id="IPR023753">
    <property type="entry name" value="FAD/NAD-binding_dom"/>
</dbReference>
<dbReference type="EMBL" id="JAJTJA010000003">
    <property type="protein sequence ID" value="KAH8701781.1"/>
    <property type="molecule type" value="Genomic_DNA"/>
</dbReference>
<proteinExistence type="predicted"/>
<accession>A0AAD4Q3H3</accession>
<keyword evidence="3" id="KW-1185">Reference proteome</keyword>
<dbReference type="PRINTS" id="PR00368">
    <property type="entry name" value="FADPNR"/>
</dbReference>
<feature type="domain" description="FAD/NAD(P)-binding" evidence="1">
    <location>
        <begin position="7"/>
        <end position="304"/>
    </location>
</feature>
<dbReference type="PRINTS" id="PR00411">
    <property type="entry name" value="PNDRDTASEI"/>
</dbReference>
<dbReference type="GO" id="GO:0005737">
    <property type="term" value="C:cytoplasm"/>
    <property type="evidence" value="ECO:0007669"/>
    <property type="project" value="TreeGrafter"/>
</dbReference>
<dbReference type="GO" id="GO:0004174">
    <property type="term" value="F:electron-transferring-flavoprotein dehydrogenase activity"/>
    <property type="evidence" value="ECO:0007669"/>
    <property type="project" value="TreeGrafter"/>
</dbReference>
<reference evidence="2" key="1">
    <citation type="submission" date="2021-12" db="EMBL/GenBank/DDBJ databases">
        <title>Convergent genome expansion in fungi linked to evolution of root-endophyte symbiosis.</title>
        <authorList>
            <consortium name="DOE Joint Genome Institute"/>
            <person name="Ke Y.-H."/>
            <person name="Bonito G."/>
            <person name="Liao H.-L."/>
            <person name="Looney B."/>
            <person name="Rojas-Flechas A."/>
            <person name="Nash J."/>
            <person name="Hameed K."/>
            <person name="Schadt C."/>
            <person name="Martin F."/>
            <person name="Crous P.W."/>
            <person name="Miettinen O."/>
            <person name="Magnuson J.K."/>
            <person name="Labbe J."/>
            <person name="Jacobson D."/>
            <person name="Doktycz M.J."/>
            <person name="Veneault-Fourrey C."/>
            <person name="Kuo A."/>
            <person name="Mondo S."/>
            <person name="Calhoun S."/>
            <person name="Riley R."/>
            <person name="Ohm R."/>
            <person name="LaButti K."/>
            <person name="Andreopoulos B."/>
            <person name="Pangilinan J."/>
            <person name="Nolan M."/>
            <person name="Tritt A."/>
            <person name="Clum A."/>
            <person name="Lipzen A."/>
            <person name="Daum C."/>
            <person name="Barry K."/>
            <person name="Grigoriev I.V."/>
            <person name="Vilgalys R."/>
        </authorList>
    </citation>
    <scope>NUCLEOTIDE SEQUENCE</scope>
    <source>
        <strain evidence="2">PMI_201</strain>
    </source>
</reference>
<evidence type="ECO:0000313" key="3">
    <source>
        <dbReference type="Proteomes" id="UP001201262"/>
    </source>
</evidence>
<dbReference type="SUPFAM" id="SSF51905">
    <property type="entry name" value="FAD/NAD(P)-binding domain"/>
    <property type="match status" value="1"/>
</dbReference>
<dbReference type="GO" id="GO:0050660">
    <property type="term" value="F:flavin adenine dinucleotide binding"/>
    <property type="evidence" value="ECO:0007669"/>
    <property type="project" value="TreeGrafter"/>
</dbReference>
<evidence type="ECO:0000313" key="2">
    <source>
        <dbReference type="EMBL" id="KAH8701781.1"/>
    </source>
</evidence>
<organism evidence="2 3">
    <name type="scientific">Talaromyces proteolyticus</name>
    <dbReference type="NCBI Taxonomy" id="1131652"/>
    <lineage>
        <taxon>Eukaryota</taxon>
        <taxon>Fungi</taxon>
        <taxon>Dikarya</taxon>
        <taxon>Ascomycota</taxon>
        <taxon>Pezizomycotina</taxon>
        <taxon>Eurotiomycetes</taxon>
        <taxon>Eurotiomycetidae</taxon>
        <taxon>Eurotiales</taxon>
        <taxon>Trichocomaceae</taxon>
        <taxon>Talaromyces</taxon>
        <taxon>Talaromyces sect. Bacilispori</taxon>
    </lineage>
</organism>
<dbReference type="Gene3D" id="3.50.50.100">
    <property type="match status" value="1"/>
</dbReference>
<gene>
    <name evidence="2" type="ORF">BGW36DRAFT_336020</name>
</gene>
<dbReference type="InterPro" id="IPR036188">
    <property type="entry name" value="FAD/NAD-bd_sf"/>
</dbReference>
<dbReference type="RefSeq" id="XP_046075157.1">
    <property type="nucleotide sequence ID" value="XM_046212954.1"/>
</dbReference>
<protein>
    <submittedName>
        <fullName evidence="2">Amid-like NADH oxidoreductase</fullName>
    </submittedName>
</protein>
<dbReference type="PANTHER" id="PTHR43735:SF11">
    <property type="entry name" value="HYPOTHETICAL OXIDOREDUCTASE (EUROFUNG)"/>
    <property type="match status" value="1"/>
</dbReference>
<name>A0AAD4Q3H3_9EURO</name>
<dbReference type="Proteomes" id="UP001201262">
    <property type="component" value="Unassembled WGS sequence"/>
</dbReference>
<comment type="caution">
    <text evidence="2">The sequence shown here is derived from an EMBL/GenBank/DDBJ whole genome shotgun (WGS) entry which is preliminary data.</text>
</comment>
<dbReference type="Pfam" id="PF07992">
    <property type="entry name" value="Pyr_redox_2"/>
    <property type="match status" value="1"/>
</dbReference>
<dbReference type="AlphaFoldDB" id="A0AAD4Q3H3"/>